<name>A0AAE0FJ99_9CHLO</name>
<dbReference type="InterPro" id="IPR043127">
    <property type="entry name" value="Sec-1-like_dom3a"/>
</dbReference>
<gene>
    <name evidence="2" type="ORF">CYMTET_30294</name>
</gene>
<dbReference type="AlphaFoldDB" id="A0AAE0FJ99"/>
<comment type="similarity">
    <text evidence="1">Belongs to the STXBP/unc-18/SEC1 family.</text>
</comment>
<keyword evidence="3" id="KW-1185">Reference proteome</keyword>
<sequence>MNSGAGAELVRCVKEYFKKMLSESGSGMKVLLVDSETMEIVTAVYTQSEILAKEVFLVEKLELSEEQGESMLHMKAVCFVRPTSDNLAHLKRHLRTPKYGEYHLFFSNMVRDGYLQQLAEADEGELVRQVQEYFADYCALDSSHFTVPVADPSSCFLPPNRHPQATQHTRDRMVQGIASVLLSLKRRPIIRYQESSENSRSVAGDVYRLVYEQEAALFDFRHSPGSTVLLIIDRLDDPVTPLLSQWTYQAMVHELIGIKGHRVDLRHVPKVPPEQKEVVLNAERDEFFKEHVHANYGDLGLAVKAMVDEFQLTSKSNQNISSIEDMQRFVENYPEFRAKSGNVSKHVAVLSELNRLIDARQLMQVSCTEQELACSSSAPKDHCAEVKTMLEDPAVLALPFLPISCSTSPSPSTLPLSSISLLDCLRAAPSHDVPLLTFPAGHSLACALQASLGATSLVPAGHSLACALQASLGATSLVPAGHSLACSLQASLGATSLVPAGHSLACSLQASLGATSLVPAGHSLACSLQASLGATSLVPAGHSLACSLQASLGATSLVPAGHSLACALQASLGATAQGAWSVSGKGLTLGVEGNLEAG</sequence>
<evidence type="ECO:0000256" key="1">
    <source>
        <dbReference type="ARBA" id="ARBA00009884"/>
    </source>
</evidence>
<evidence type="ECO:0000313" key="3">
    <source>
        <dbReference type="Proteomes" id="UP001190700"/>
    </source>
</evidence>
<dbReference type="InterPro" id="IPR001619">
    <property type="entry name" value="Sec1-like"/>
</dbReference>
<evidence type="ECO:0000313" key="2">
    <source>
        <dbReference type="EMBL" id="KAK3260768.1"/>
    </source>
</evidence>
<dbReference type="Gene3D" id="3.40.50.2060">
    <property type="match status" value="1"/>
</dbReference>
<dbReference type="SUPFAM" id="SSF56815">
    <property type="entry name" value="Sec1/munc18-like (SM) proteins"/>
    <property type="match status" value="1"/>
</dbReference>
<proteinExistence type="inferred from homology"/>
<dbReference type="PANTHER" id="PTHR11679">
    <property type="entry name" value="VESICLE PROTEIN SORTING-ASSOCIATED"/>
    <property type="match status" value="1"/>
</dbReference>
<dbReference type="Pfam" id="PF00995">
    <property type="entry name" value="Sec1"/>
    <property type="match status" value="1"/>
</dbReference>
<dbReference type="GO" id="GO:0016192">
    <property type="term" value="P:vesicle-mediated transport"/>
    <property type="evidence" value="ECO:0007669"/>
    <property type="project" value="InterPro"/>
</dbReference>
<protein>
    <submittedName>
        <fullName evidence="2">Vacuolar protein sorting-associated protein 45</fullName>
    </submittedName>
</protein>
<dbReference type="InterPro" id="IPR036045">
    <property type="entry name" value="Sec1-like_sf"/>
</dbReference>
<dbReference type="EMBL" id="LGRX02017438">
    <property type="protein sequence ID" value="KAK3260768.1"/>
    <property type="molecule type" value="Genomic_DNA"/>
</dbReference>
<organism evidence="2 3">
    <name type="scientific">Cymbomonas tetramitiformis</name>
    <dbReference type="NCBI Taxonomy" id="36881"/>
    <lineage>
        <taxon>Eukaryota</taxon>
        <taxon>Viridiplantae</taxon>
        <taxon>Chlorophyta</taxon>
        <taxon>Pyramimonadophyceae</taxon>
        <taxon>Pyramimonadales</taxon>
        <taxon>Pyramimonadaceae</taxon>
        <taxon>Cymbomonas</taxon>
    </lineage>
</organism>
<comment type="caution">
    <text evidence="2">The sequence shown here is derived from an EMBL/GenBank/DDBJ whole genome shotgun (WGS) entry which is preliminary data.</text>
</comment>
<accession>A0AAE0FJ99</accession>
<dbReference type="Gene3D" id="3.90.830.10">
    <property type="entry name" value="Syntaxin Binding Protein 1, Chain A, domain 2"/>
    <property type="match status" value="1"/>
</dbReference>
<dbReference type="InterPro" id="IPR043154">
    <property type="entry name" value="Sec-1-like_dom1"/>
</dbReference>
<reference evidence="2 3" key="1">
    <citation type="journal article" date="2015" name="Genome Biol. Evol.">
        <title>Comparative Genomics of a Bacterivorous Green Alga Reveals Evolutionary Causalities and Consequences of Phago-Mixotrophic Mode of Nutrition.</title>
        <authorList>
            <person name="Burns J.A."/>
            <person name="Paasch A."/>
            <person name="Narechania A."/>
            <person name="Kim E."/>
        </authorList>
    </citation>
    <scope>NUCLEOTIDE SEQUENCE [LARGE SCALE GENOMIC DNA]</scope>
    <source>
        <strain evidence="2 3">PLY_AMNH</strain>
    </source>
</reference>
<dbReference type="Proteomes" id="UP001190700">
    <property type="component" value="Unassembled WGS sequence"/>
</dbReference>